<accession>A0A4S8QHP5</accession>
<feature type="transmembrane region" description="Helical" evidence="1">
    <location>
        <begin position="59"/>
        <end position="85"/>
    </location>
</feature>
<keyword evidence="3" id="KW-1185">Reference proteome</keyword>
<dbReference type="Proteomes" id="UP000308671">
    <property type="component" value="Unassembled WGS sequence"/>
</dbReference>
<name>A0A4S8QHP5_9HELO</name>
<evidence type="ECO:0000256" key="1">
    <source>
        <dbReference type="SAM" id="Phobius"/>
    </source>
</evidence>
<evidence type="ECO:0000313" key="2">
    <source>
        <dbReference type="EMBL" id="THV44048.1"/>
    </source>
</evidence>
<reference evidence="2 3" key="1">
    <citation type="submission" date="2017-12" db="EMBL/GenBank/DDBJ databases">
        <title>Comparative genomics of Botrytis spp.</title>
        <authorList>
            <person name="Valero-Jimenez C.A."/>
            <person name="Tapia P."/>
            <person name="Veloso J."/>
            <person name="Silva-Moreno E."/>
            <person name="Staats M."/>
            <person name="Valdes J.H."/>
            <person name="Van Kan J.A.L."/>
        </authorList>
    </citation>
    <scope>NUCLEOTIDE SEQUENCE [LARGE SCALE GENOMIC DNA]</scope>
    <source>
        <strain evidence="2 3">MUCL435</strain>
    </source>
</reference>
<feature type="transmembrane region" description="Helical" evidence="1">
    <location>
        <begin position="97"/>
        <end position="116"/>
    </location>
</feature>
<evidence type="ECO:0000313" key="3">
    <source>
        <dbReference type="Proteomes" id="UP000308671"/>
    </source>
</evidence>
<proteinExistence type="predicted"/>
<keyword evidence="1" id="KW-1133">Transmembrane helix</keyword>
<organism evidence="2 3">
    <name type="scientific">Botrytis galanthina</name>
    <dbReference type="NCBI Taxonomy" id="278940"/>
    <lineage>
        <taxon>Eukaryota</taxon>
        <taxon>Fungi</taxon>
        <taxon>Dikarya</taxon>
        <taxon>Ascomycota</taxon>
        <taxon>Pezizomycotina</taxon>
        <taxon>Leotiomycetes</taxon>
        <taxon>Helotiales</taxon>
        <taxon>Sclerotiniaceae</taxon>
        <taxon>Botrytis</taxon>
    </lineage>
</organism>
<dbReference type="AlphaFoldDB" id="A0A4S8QHP5"/>
<keyword evidence="1" id="KW-0472">Membrane</keyword>
<comment type="caution">
    <text evidence="2">The sequence shown here is derived from an EMBL/GenBank/DDBJ whole genome shotgun (WGS) entry which is preliminary data.</text>
</comment>
<protein>
    <submittedName>
        <fullName evidence="2">Uncharacterized protein</fullName>
    </submittedName>
</protein>
<keyword evidence="1" id="KW-0812">Transmembrane</keyword>
<dbReference type="EMBL" id="PQXL01000747">
    <property type="protein sequence ID" value="THV44048.1"/>
    <property type="molecule type" value="Genomic_DNA"/>
</dbReference>
<gene>
    <name evidence="2" type="ORF">BGAL_0752g00040</name>
</gene>
<sequence>MASSGELRPPILDINNEIDALDAYFSSKPDAHFTSTTTSTSASNATTNKSWFSILNNTATYIIILVISIICMLLPGILQFPLLFIKKNTVNSYRIKYTSLLVIVFLFLVLFTHILAPFMLVYRLLIALIALTMGVSNNISCLSNPIDCMRSSTPTLFGLGDRTNLFTGSSDNPTDTNRIDDQTWINMSNEDHLFSVWSTTLNTSLFTAREISPNPSSQSYTANSQSLIPMAVLLKDQQTIRNTVLAMSKRDTVKDMSIKPILPHFTRVQESMTSLVDGYRNFRDTWVHNVQEIERSTLYLTDELLTMVSSGREVLNLWTQCTYHHKCASSITFFGKENKNAECFRIRGIRHDMNYLRRDYITTMAAEARVLGDRGASLLKEADDLSSSIRAVLISHNRAQSKKSQRLHAIEKESGNAHFKYNDYIFDREGKKGRDFQNNVLSGDLNVLAGLESVAQKLKERVDGDRNVWESVIVECEKFVGGWIVVRSGEGGVNGNKKGADGNVLTQEKSEEVKNFFDMVEKWAEQRLSFANDLMAIGKDL</sequence>